<dbReference type="InterPro" id="IPR019013">
    <property type="entry name" value="Vma21"/>
</dbReference>
<dbReference type="EMBL" id="CP097508">
    <property type="protein sequence ID" value="URE11825.1"/>
    <property type="molecule type" value="Genomic_DNA"/>
</dbReference>
<gene>
    <name evidence="8" type="ORF">MUK42_26895</name>
</gene>
<keyword evidence="4 7" id="KW-0472">Membrane</keyword>
<dbReference type="OrthoDB" id="160405at2759"/>
<dbReference type="GO" id="GO:0070072">
    <property type="term" value="P:vacuolar proton-transporting V-type ATPase complex assembly"/>
    <property type="evidence" value="ECO:0007669"/>
    <property type="project" value="InterPro"/>
</dbReference>
<dbReference type="GO" id="GO:0005789">
    <property type="term" value="C:endoplasmic reticulum membrane"/>
    <property type="evidence" value="ECO:0007669"/>
    <property type="project" value="TreeGrafter"/>
</dbReference>
<keyword evidence="2" id="KW-0256">Endoplasmic reticulum</keyword>
<evidence type="ECO:0000313" key="8">
    <source>
        <dbReference type="EMBL" id="URE11825.1"/>
    </source>
</evidence>
<feature type="region of interest" description="Disordered" evidence="6">
    <location>
        <begin position="51"/>
        <end position="87"/>
    </location>
</feature>
<keyword evidence="5" id="KW-0968">Cytoplasmic vesicle</keyword>
<feature type="transmembrane region" description="Helical" evidence="7">
    <location>
        <begin position="31"/>
        <end position="46"/>
    </location>
</feature>
<evidence type="ECO:0000256" key="2">
    <source>
        <dbReference type="ARBA" id="ARBA00022824"/>
    </source>
</evidence>
<keyword evidence="1 7" id="KW-0812">Transmembrane</keyword>
<keyword evidence="3 7" id="KW-1133">Transmembrane helix</keyword>
<evidence type="ECO:0000256" key="6">
    <source>
        <dbReference type="SAM" id="MobiDB-lite"/>
    </source>
</evidence>
<evidence type="ECO:0000256" key="3">
    <source>
        <dbReference type="ARBA" id="ARBA00022989"/>
    </source>
</evidence>
<evidence type="ECO:0000256" key="5">
    <source>
        <dbReference type="ARBA" id="ARBA00023329"/>
    </source>
</evidence>
<organism evidence="8 9">
    <name type="scientific">Musa troglodytarum</name>
    <name type="common">fe'i banana</name>
    <dbReference type="NCBI Taxonomy" id="320322"/>
    <lineage>
        <taxon>Eukaryota</taxon>
        <taxon>Viridiplantae</taxon>
        <taxon>Streptophyta</taxon>
        <taxon>Embryophyta</taxon>
        <taxon>Tracheophyta</taxon>
        <taxon>Spermatophyta</taxon>
        <taxon>Magnoliopsida</taxon>
        <taxon>Liliopsida</taxon>
        <taxon>Zingiberales</taxon>
        <taxon>Musaceae</taxon>
        <taxon>Musa</taxon>
    </lineage>
</organism>
<protein>
    <submittedName>
        <fullName evidence="8">VMA21-like domain</fullName>
    </submittedName>
</protein>
<dbReference type="Proteomes" id="UP001055439">
    <property type="component" value="Chromosome 6"/>
</dbReference>
<evidence type="ECO:0000256" key="7">
    <source>
        <dbReference type="SAM" id="Phobius"/>
    </source>
</evidence>
<dbReference type="PANTHER" id="PTHR31792">
    <property type="entry name" value="VACUOLAR ATPASE ASSEMBLY INTEGRAL MEMBRANE PROTEIN VMA21"/>
    <property type="match status" value="1"/>
</dbReference>
<dbReference type="AlphaFoldDB" id="A0A9E7KDH4"/>
<evidence type="ECO:0000313" key="9">
    <source>
        <dbReference type="Proteomes" id="UP001055439"/>
    </source>
</evidence>
<evidence type="ECO:0000256" key="1">
    <source>
        <dbReference type="ARBA" id="ARBA00022692"/>
    </source>
</evidence>
<dbReference type="GO" id="GO:0031410">
    <property type="term" value="C:cytoplasmic vesicle"/>
    <property type="evidence" value="ECO:0007669"/>
    <property type="project" value="UniProtKB-KW"/>
</dbReference>
<proteinExistence type="predicted"/>
<reference evidence="8" key="1">
    <citation type="submission" date="2022-05" db="EMBL/GenBank/DDBJ databases">
        <title>The Musa troglodytarum L. genome provides insights into the mechanism of non-climacteric behaviour and enrichment of carotenoids.</title>
        <authorList>
            <person name="Wang J."/>
        </authorList>
    </citation>
    <scope>NUCLEOTIDE SEQUENCE</scope>
    <source>
        <tissue evidence="8">Leaf</tissue>
    </source>
</reference>
<dbReference type="PANTHER" id="PTHR31792:SF3">
    <property type="entry name" value="VACUOLAR ATPASE ASSEMBLY INTEGRAL MEMBRANE PROTEIN VMA21"/>
    <property type="match status" value="1"/>
</dbReference>
<evidence type="ECO:0000256" key="4">
    <source>
        <dbReference type="ARBA" id="ARBA00023136"/>
    </source>
</evidence>
<feature type="compositionally biased region" description="Polar residues" evidence="6">
    <location>
        <begin position="67"/>
        <end position="79"/>
    </location>
</feature>
<accession>A0A9E7KDH4</accession>
<name>A0A9E7KDH4_9LILI</name>
<sequence>MMSRVIKKFFVASMIMWMAPVAILYGFNNHIFPVNLVIVLYIIMAMKETGSSEHQPDPAFLAEANASIKQPSNMTTNDDTQAREKVE</sequence>
<keyword evidence="9" id="KW-1185">Reference proteome</keyword>
<dbReference type="Pfam" id="PF09446">
    <property type="entry name" value="VMA21"/>
    <property type="match status" value="1"/>
</dbReference>